<keyword evidence="2" id="KW-1185">Reference proteome</keyword>
<reference evidence="1 2" key="1">
    <citation type="submission" date="2007-11" db="EMBL/GenBank/DDBJ databases">
        <authorList>
            <person name="Wagner-Dobler I."/>
            <person name="Ferriera S."/>
            <person name="Johnson J."/>
            <person name="Kravitz S."/>
            <person name="Beeson K."/>
            <person name="Sutton G."/>
            <person name="Rogers Y.-H."/>
            <person name="Friedman R."/>
            <person name="Frazier M."/>
            <person name="Venter J.C."/>
        </authorList>
    </citation>
    <scope>NUCLEOTIDE SEQUENCE [LARGE SCALE GENOMIC DNA]</scope>
    <source>
        <strain evidence="1 2">HEL-45</strain>
    </source>
</reference>
<comment type="caution">
    <text evidence="1">The sequence shown here is derived from an EMBL/GenBank/DDBJ whole genome shotgun (WGS) entry which is preliminary data.</text>
</comment>
<evidence type="ECO:0000313" key="1">
    <source>
        <dbReference type="EMBL" id="EDQ02960.1"/>
    </source>
</evidence>
<organism evidence="1 2">
    <name type="scientific">Sulfitobacter indolifex HEL-45</name>
    <dbReference type="NCBI Taxonomy" id="391624"/>
    <lineage>
        <taxon>Bacteria</taxon>
        <taxon>Pseudomonadati</taxon>
        <taxon>Pseudomonadota</taxon>
        <taxon>Alphaproteobacteria</taxon>
        <taxon>Rhodobacterales</taxon>
        <taxon>Roseobacteraceae</taxon>
        <taxon>Sulfitobacter</taxon>
    </lineage>
</organism>
<evidence type="ECO:0000313" key="2">
    <source>
        <dbReference type="Proteomes" id="UP000003257"/>
    </source>
</evidence>
<proteinExistence type="predicted"/>
<gene>
    <name evidence="1" type="ORF">OIHEL45_19991</name>
</gene>
<evidence type="ECO:0008006" key="3">
    <source>
        <dbReference type="Google" id="ProtNLM"/>
    </source>
</evidence>
<name>A0ABP2D3J1_9RHOB</name>
<accession>A0ABP2D3J1</accession>
<dbReference type="Pfam" id="PF04134">
    <property type="entry name" value="DCC1-like"/>
    <property type="match status" value="1"/>
</dbReference>
<dbReference type="RefSeq" id="WP_007121461.1">
    <property type="nucleotide sequence ID" value="NZ_ABID01000066.1"/>
</dbReference>
<sequence>MTPLRIVYDGECPFCANYVALLRLRDDHAVELTDARADRITANSYNLDLNEGMVVDLDGEIFQGAKAVALLSRLSRRQGVLSSDRIANAVYPLMRFGRAITLKVLGRKPL</sequence>
<dbReference type="InterPro" id="IPR007263">
    <property type="entry name" value="DCC1-like"/>
</dbReference>
<protein>
    <recommendedName>
        <fullName evidence="3">DUF393 domain-containing protein</fullName>
    </recommendedName>
</protein>
<dbReference type="Proteomes" id="UP000003257">
    <property type="component" value="Unassembled WGS sequence"/>
</dbReference>
<dbReference type="EMBL" id="ABID01000066">
    <property type="protein sequence ID" value="EDQ02960.1"/>
    <property type="molecule type" value="Genomic_DNA"/>
</dbReference>